<keyword evidence="13" id="KW-1185">Reference proteome</keyword>
<dbReference type="GO" id="GO:0005829">
    <property type="term" value="C:cytosol"/>
    <property type="evidence" value="ECO:0007669"/>
    <property type="project" value="TreeGrafter"/>
</dbReference>
<evidence type="ECO:0000313" key="12">
    <source>
        <dbReference type="EMBL" id="OLN30641.1"/>
    </source>
</evidence>
<dbReference type="Pfam" id="PF00486">
    <property type="entry name" value="Trans_reg_C"/>
    <property type="match status" value="1"/>
</dbReference>
<feature type="modified residue" description="4-aspartylphosphate" evidence="8">
    <location>
        <position position="79"/>
    </location>
</feature>
<evidence type="ECO:0000256" key="2">
    <source>
        <dbReference type="ARBA" id="ARBA00022553"/>
    </source>
</evidence>
<dbReference type="Pfam" id="PF00072">
    <property type="entry name" value="Response_reg"/>
    <property type="match status" value="1"/>
</dbReference>
<dbReference type="InterPro" id="IPR001867">
    <property type="entry name" value="OmpR/PhoB-type_DNA-bd"/>
</dbReference>
<gene>
    <name evidence="12" type="ORF">DSOL_2983</name>
</gene>
<keyword evidence="6" id="KW-0804">Transcription</keyword>
<organism evidence="12 13">
    <name type="scientific">Desulfosporosinus metallidurans</name>
    <dbReference type="NCBI Taxonomy" id="1888891"/>
    <lineage>
        <taxon>Bacteria</taxon>
        <taxon>Bacillati</taxon>
        <taxon>Bacillota</taxon>
        <taxon>Clostridia</taxon>
        <taxon>Eubacteriales</taxon>
        <taxon>Desulfitobacteriaceae</taxon>
        <taxon>Desulfosporosinus</taxon>
    </lineage>
</organism>
<dbReference type="GO" id="GO:0006355">
    <property type="term" value="P:regulation of DNA-templated transcription"/>
    <property type="evidence" value="ECO:0007669"/>
    <property type="project" value="InterPro"/>
</dbReference>
<dbReference type="FunFam" id="1.10.10.10:FF:000018">
    <property type="entry name" value="DNA-binding response regulator ResD"/>
    <property type="match status" value="1"/>
</dbReference>
<keyword evidence="3" id="KW-0902">Two-component regulatory system</keyword>
<dbReference type="EMBL" id="MLBF01000023">
    <property type="protein sequence ID" value="OLN30641.1"/>
    <property type="molecule type" value="Genomic_DNA"/>
</dbReference>
<dbReference type="Gene3D" id="3.40.50.2300">
    <property type="match status" value="1"/>
</dbReference>
<evidence type="ECO:0000256" key="4">
    <source>
        <dbReference type="ARBA" id="ARBA00023015"/>
    </source>
</evidence>
<dbReference type="SUPFAM" id="SSF52172">
    <property type="entry name" value="CheY-like"/>
    <property type="match status" value="1"/>
</dbReference>
<evidence type="ECO:0000256" key="5">
    <source>
        <dbReference type="ARBA" id="ARBA00023125"/>
    </source>
</evidence>
<evidence type="ECO:0000313" key="13">
    <source>
        <dbReference type="Proteomes" id="UP000186102"/>
    </source>
</evidence>
<name>A0A1Q8QTG1_9FIRM</name>
<dbReference type="InterPro" id="IPR001789">
    <property type="entry name" value="Sig_transdc_resp-reg_receiver"/>
</dbReference>
<dbReference type="GO" id="GO:0000156">
    <property type="term" value="F:phosphorelay response regulator activity"/>
    <property type="evidence" value="ECO:0007669"/>
    <property type="project" value="TreeGrafter"/>
</dbReference>
<dbReference type="Gene3D" id="6.10.250.690">
    <property type="match status" value="1"/>
</dbReference>
<dbReference type="STRING" id="1888891.DSOL_2983"/>
<comment type="caution">
    <text evidence="12">The sequence shown here is derived from an EMBL/GenBank/DDBJ whole genome shotgun (WGS) entry which is preliminary data.</text>
</comment>
<dbReference type="SMART" id="SM00448">
    <property type="entry name" value="REC"/>
    <property type="match status" value="1"/>
</dbReference>
<dbReference type="InterPro" id="IPR011006">
    <property type="entry name" value="CheY-like_superfamily"/>
</dbReference>
<dbReference type="PANTHER" id="PTHR48111:SF21">
    <property type="entry name" value="DNA-BINDING DUAL MASTER TRANSCRIPTIONAL REGULATOR RPAA"/>
    <property type="match status" value="1"/>
</dbReference>
<keyword evidence="4" id="KW-0805">Transcription regulation</keyword>
<dbReference type="InterPro" id="IPR036388">
    <property type="entry name" value="WH-like_DNA-bd_sf"/>
</dbReference>
<keyword evidence="5 9" id="KW-0238">DNA-binding</keyword>
<comment type="function">
    <text evidence="7">May play the central regulatory role in sporulation. It may be an element of the effector pathway responsible for the activation of sporulation genes in response to nutritional stress. Spo0A may act in concert with spo0H (a sigma factor) to control the expression of some genes that are critical to the sporulation process.</text>
</comment>
<reference evidence="12 13" key="1">
    <citation type="submission" date="2016-09" db="EMBL/GenBank/DDBJ databases">
        <title>Complete genome of Desulfosporosinus sp. OL.</title>
        <authorList>
            <person name="Mardanov A."/>
            <person name="Beletsky A."/>
            <person name="Panova A."/>
            <person name="Karnachuk O."/>
            <person name="Ravin N."/>
        </authorList>
    </citation>
    <scope>NUCLEOTIDE SEQUENCE [LARGE SCALE GENOMIC DNA]</scope>
    <source>
        <strain evidence="12 13">OL</strain>
    </source>
</reference>
<evidence type="ECO:0000256" key="6">
    <source>
        <dbReference type="ARBA" id="ARBA00023163"/>
    </source>
</evidence>
<dbReference type="PANTHER" id="PTHR48111">
    <property type="entry name" value="REGULATOR OF RPOS"/>
    <property type="match status" value="1"/>
</dbReference>
<dbReference type="CDD" id="cd00383">
    <property type="entry name" value="trans_reg_C"/>
    <property type="match status" value="1"/>
</dbReference>
<protein>
    <recommendedName>
        <fullName evidence="1">Stage 0 sporulation protein A homolog</fullName>
    </recommendedName>
</protein>
<accession>A0A1Q8QTG1</accession>
<dbReference type="Gene3D" id="1.10.10.10">
    <property type="entry name" value="Winged helix-like DNA-binding domain superfamily/Winged helix DNA-binding domain"/>
    <property type="match status" value="1"/>
</dbReference>
<dbReference type="PROSITE" id="PS51755">
    <property type="entry name" value="OMPR_PHOB"/>
    <property type="match status" value="1"/>
</dbReference>
<evidence type="ECO:0000259" key="11">
    <source>
        <dbReference type="PROSITE" id="PS51755"/>
    </source>
</evidence>
<dbReference type="AlphaFoldDB" id="A0A1Q8QTG1"/>
<evidence type="ECO:0000256" key="3">
    <source>
        <dbReference type="ARBA" id="ARBA00023012"/>
    </source>
</evidence>
<dbReference type="GO" id="GO:0032993">
    <property type="term" value="C:protein-DNA complex"/>
    <property type="evidence" value="ECO:0007669"/>
    <property type="project" value="TreeGrafter"/>
</dbReference>
<feature type="domain" description="OmpR/PhoB-type" evidence="11">
    <location>
        <begin position="153"/>
        <end position="252"/>
    </location>
</feature>
<dbReference type="FunFam" id="3.40.50.2300:FF:000001">
    <property type="entry name" value="DNA-binding response regulator PhoB"/>
    <property type="match status" value="1"/>
</dbReference>
<feature type="domain" description="Response regulatory" evidence="10">
    <location>
        <begin position="30"/>
        <end position="143"/>
    </location>
</feature>
<dbReference type="Proteomes" id="UP000186102">
    <property type="component" value="Unassembled WGS sequence"/>
</dbReference>
<evidence type="ECO:0000256" key="1">
    <source>
        <dbReference type="ARBA" id="ARBA00018672"/>
    </source>
</evidence>
<evidence type="ECO:0000259" key="10">
    <source>
        <dbReference type="PROSITE" id="PS50110"/>
    </source>
</evidence>
<proteinExistence type="predicted"/>
<dbReference type="GO" id="GO:0000976">
    <property type="term" value="F:transcription cis-regulatory region binding"/>
    <property type="evidence" value="ECO:0007669"/>
    <property type="project" value="TreeGrafter"/>
</dbReference>
<dbReference type="InterPro" id="IPR039420">
    <property type="entry name" value="WalR-like"/>
</dbReference>
<feature type="DNA-binding region" description="OmpR/PhoB-type" evidence="9">
    <location>
        <begin position="153"/>
        <end position="252"/>
    </location>
</feature>
<evidence type="ECO:0000256" key="7">
    <source>
        <dbReference type="ARBA" id="ARBA00024867"/>
    </source>
</evidence>
<keyword evidence="2 8" id="KW-0597">Phosphoprotein</keyword>
<dbReference type="SMART" id="SM00862">
    <property type="entry name" value="Trans_reg_C"/>
    <property type="match status" value="1"/>
</dbReference>
<dbReference type="PROSITE" id="PS50110">
    <property type="entry name" value="RESPONSE_REGULATORY"/>
    <property type="match status" value="1"/>
</dbReference>
<evidence type="ECO:0000256" key="9">
    <source>
        <dbReference type="PROSITE-ProRule" id="PRU01091"/>
    </source>
</evidence>
<sequence>MGLELTGTINLSGVVFNQTWTSGGTHMRNNVLIADDDERIREIVRLYLEADGFVVSEAADGKQVLDLVRNHSIDLILLDLLMPEIDGWTVCKIIRKETQIPIIMLTAKGEENDRVLGFDLGADDYVVKPFSARELAARVKAVLRRLDVEQSSEHTITYQGLRIDRIRREVEVNGTSVQLTTKEFELLLCLVQDPGRIYSRDQLLNLVWEYDYCGDSRTVDTHVNRLRSKLDEQAGSSDFIQTVRGVGYKFELNGRSVKV</sequence>
<dbReference type="SUPFAM" id="SSF46894">
    <property type="entry name" value="C-terminal effector domain of the bipartite response regulators"/>
    <property type="match status" value="1"/>
</dbReference>
<evidence type="ECO:0000256" key="8">
    <source>
        <dbReference type="PROSITE-ProRule" id="PRU00169"/>
    </source>
</evidence>
<dbReference type="InterPro" id="IPR016032">
    <property type="entry name" value="Sig_transdc_resp-reg_C-effctor"/>
</dbReference>